<dbReference type="InterPro" id="IPR001870">
    <property type="entry name" value="B30.2/SPRY"/>
</dbReference>
<name>A0A0K9Z1H9_9BACL</name>
<reference evidence="3" key="2">
    <citation type="submission" date="2015-07" db="EMBL/GenBank/DDBJ databases">
        <title>MeaNS - Measles Nucleotide Surveillance Program.</title>
        <authorList>
            <person name="Tran T."/>
            <person name="Druce J."/>
        </authorList>
    </citation>
    <scope>NUCLEOTIDE SEQUENCE</scope>
    <source>
        <strain evidence="3">DSM 9887</strain>
    </source>
</reference>
<dbReference type="Pfam" id="PF00622">
    <property type="entry name" value="SPRY"/>
    <property type="match status" value="1"/>
</dbReference>
<dbReference type="EMBL" id="LGIQ01000002">
    <property type="protein sequence ID" value="KNB74320.1"/>
    <property type="molecule type" value="Genomic_DNA"/>
</dbReference>
<sequence>MAITTNKVVAFYKGAGTNTTWKDQSGNNRDGEISVTYLPVPFKKSFKTDVLTMPNATYANVKIARTGSMDCSISALVKYDVATSSNNLGIFDSGRMTVNLLGTGEINVLFSDNTTKKKSTKSIPVGIWVHLFIDQAARKIYINGQDVTTDLSTSWSLSAFADSYIGRGYYATAPMSYAYFKLLDGTAPYSIADIRDEADEAKKTIVGLKTDFKNMAIGDAVLLKYSGVSGYVGTITTVADLIPPSVIPPASAVTTSGCFYAYMVGNAREGELILASDRNVQTSITHDTLNSYGIASGNGLPITIGTALDSMVSVGGGGYCTQNTVTVVNAGGARTELGISSGKYYWEVSVISKGLMLTGIASAGVPMSNPVSSYVRSVGMNATKYDGANTPYGEAYNDGDVIGVALDMNAGTIEFYKNGIAQGVAFTDLKTFGTVYPIIFNGSSSVTLKAKINFGAENFRYDIPTGYGRLAQLSLYDIAMRLPTGGVSATETADSEWDKYILNSTMGGALIDAGDNSVWNWSGIYSWTSTVALSAAGNRSVRGHTSASGYASYASSSATLANSGFRPFFIVSESKRIRFLVVDGTEVKTFQRGSWESVGTEPITDVIASSFGMTDVASFLPHLKKLENRSNIRIIVIKEIQGKTSASMEGVPKPKVVKMKNDISLLHSSNIDSIMLVGSRSGSGVVKVAISTDGGEVWETNRGTGWETVDTTSLTDFKSRGMTIEEFNLVKDWLAKVGSRNILRLAFYLEQQTSADTAFVDTLSMQLDLKGSWDVATQGVDYKYGYNSNTNLRVLLMSNGDFKINFGGGGGSTITEVDGGTF</sequence>
<dbReference type="STRING" id="54915.ADS79_01020"/>
<dbReference type="SMART" id="SM00449">
    <property type="entry name" value="SPRY"/>
    <property type="match status" value="1"/>
</dbReference>
<dbReference type="SUPFAM" id="SSF49899">
    <property type="entry name" value="Concanavalin A-like lectins/glucanases"/>
    <property type="match status" value="2"/>
</dbReference>
<dbReference type="InterPro" id="IPR013320">
    <property type="entry name" value="ConA-like_dom_sf"/>
</dbReference>
<gene>
    <name evidence="3" type="ORF">ADS79_01020</name>
    <name evidence="2" type="ORF">BRE01_17970</name>
</gene>
<comment type="caution">
    <text evidence="3">The sequence shown here is derived from an EMBL/GenBank/DDBJ whole genome shotgun (WGS) entry which is preliminary data.</text>
</comment>
<evidence type="ECO:0000313" key="3">
    <source>
        <dbReference type="EMBL" id="KNB74320.1"/>
    </source>
</evidence>
<dbReference type="InterPro" id="IPR003877">
    <property type="entry name" value="SPRY_dom"/>
</dbReference>
<dbReference type="PANTHER" id="PTHR12245">
    <property type="entry name" value="SPRY DOMAIN CONTAINING SOCS BOX PROTEIN"/>
    <property type="match status" value="1"/>
</dbReference>
<dbReference type="EMBL" id="BJON01000006">
    <property type="protein sequence ID" value="GED68095.1"/>
    <property type="molecule type" value="Genomic_DNA"/>
</dbReference>
<dbReference type="Proteomes" id="UP000319578">
    <property type="component" value="Unassembled WGS sequence"/>
</dbReference>
<evidence type="ECO:0000313" key="2">
    <source>
        <dbReference type="EMBL" id="GED68095.1"/>
    </source>
</evidence>
<reference evidence="4" key="1">
    <citation type="submission" date="2015-07" db="EMBL/GenBank/DDBJ databases">
        <title>Genome sequencing project for genomic taxonomy and phylogenomics of Bacillus-like bacteria.</title>
        <authorList>
            <person name="Liu B."/>
            <person name="Wang J."/>
            <person name="Zhu Y."/>
            <person name="Liu G."/>
            <person name="Chen Q."/>
            <person name="Chen Z."/>
            <person name="Lan J."/>
            <person name="Che J."/>
            <person name="Ge C."/>
            <person name="Shi H."/>
            <person name="Pan Z."/>
            <person name="Liu X."/>
        </authorList>
    </citation>
    <scope>NUCLEOTIDE SEQUENCE [LARGE SCALE GENOMIC DNA]</scope>
    <source>
        <strain evidence="4">DSM 9887</strain>
    </source>
</reference>
<dbReference type="AlphaFoldDB" id="A0A0K9Z1H9"/>
<dbReference type="InterPro" id="IPR050672">
    <property type="entry name" value="FBXO45-Fsn/SPSB_families"/>
</dbReference>
<evidence type="ECO:0000313" key="4">
    <source>
        <dbReference type="Proteomes" id="UP000036834"/>
    </source>
</evidence>
<reference evidence="2 5" key="3">
    <citation type="submission" date="2019-06" db="EMBL/GenBank/DDBJ databases">
        <title>Whole genome shotgun sequence of Brevibacillus reuszeri NBRC 15719.</title>
        <authorList>
            <person name="Hosoyama A."/>
            <person name="Uohara A."/>
            <person name="Ohji S."/>
            <person name="Ichikawa N."/>
        </authorList>
    </citation>
    <scope>NUCLEOTIDE SEQUENCE [LARGE SCALE GENOMIC DNA]</scope>
    <source>
        <strain evidence="2 5">NBRC 15719</strain>
    </source>
</reference>
<dbReference type="PROSITE" id="PS50188">
    <property type="entry name" value="B302_SPRY"/>
    <property type="match status" value="1"/>
</dbReference>
<accession>A0A0K9Z1H9</accession>
<evidence type="ECO:0000259" key="1">
    <source>
        <dbReference type="PROSITE" id="PS50188"/>
    </source>
</evidence>
<dbReference type="OrthoDB" id="5291305at2"/>
<dbReference type="PATRIC" id="fig|54915.3.peg.5349"/>
<keyword evidence="5" id="KW-1185">Reference proteome</keyword>
<dbReference type="PANTHER" id="PTHR12245:SF5">
    <property type="entry name" value="SPRY DOMAIN-CONTAINING SOCS BOX PROTEIN 3"/>
    <property type="match status" value="1"/>
</dbReference>
<proteinExistence type="predicted"/>
<organism evidence="3 4">
    <name type="scientific">Brevibacillus reuszeri</name>
    <dbReference type="NCBI Taxonomy" id="54915"/>
    <lineage>
        <taxon>Bacteria</taxon>
        <taxon>Bacillati</taxon>
        <taxon>Bacillota</taxon>
        <taxon>Bacilli</taxon>
        <taxon>Bacillales</taxon>
        <taxon>Paenibacillaceae</taxon>
        <taxon>Brevibacillus</taxon>
    </lineage>
</organism>
<feature type="domain" description="B30.2/SPRY" evidence="1">
    <location>
        <begin position="262"/>
        <end position="459"/>
    </location>
</feature>
<dbReference type="Proteomes" id="UP000036834">
    <property type="component" value="Unassembled WGS sequence"/>
</dbReference>
<dbReference type="Gene3D" id="2.60.120.920">
    <property type="match status" value="1"/>
</dbReference>
<evidence type="ECO:0000313" key="5">
    <source>
        <dbReference type="Proteomes" id="UP000319578"/>
    </source>
</evidence>
<dbReference type="RefSeq" id="WP_049736558.1">
    <property type="nucleotide sequence ID" value="NZ_BJON01000006.1"/>
</dbReference>
<protein>
    <recommendedName>
        <fullName evidence="1">B30.2/SPRY domain-containing protein</fullName>
    </recommendedName>
</protein>
<dbReference type="InterPro" id="IPR043136">
    <property type="entry name" value="B30.2/SPRY_sf"/>
</dbReference>